<dbReference type="Pfam" id="PF14783">
    <property type="entry name" value="BBS2_Mid"/>
    <property type="match status" value="1"/>
</dbReference>
<evidence type="ECO:0000313" key="4">
    <source>
        <dbReference type="EMBL" id="OAF67240.1"/>
    </source>
</evidence>
<proteinExistence type="predicted"/>
<dbReference type="SUPFAM" id="SSF50978">
    <property type="entry name" value="WD40 repeat-like"/>
    <property type="match status" value="1"/>
</dbReference>
<gene>
    <name evidence="4" type="ORF">A3Q56_05027</name>
</gene>
<dbReference type="Gene3D" id="6.10.250.720">
    <property type="match status" value="1"/>
</dbReference>
<dbReference type="GO" id="GO:0034464">
    <property type="term" value="C:BBSome"/>
    <property type="evidence" value="ECO:0007669"/>
    <property type="project" value="InterPro"/>
</dbReference>
<evidence type="ECO:0000259" key="3">
    <source>
        <dbReference type="Pfam" id="PF23350"/>
    </source>
</evidence>
<comment type="caution">
    <text evidence="4">The sequence shown here is derived from an EMBL/GenBank/DDBJ whole genome shotgun (WGS) entry which is preliminary data.</text>
</comment>
<dbReference type="OrthoDB" id="2120021at2759"/>
<dbReference type="InterPro" id="IPR016616">
    <property type="entry name" value="Bardet-Biedl_syndrome_2_prot"/>
</dbReference>
<organism evidence="4 5">
    <name type="scientific">Intoshia linei</name>
    <dbReference type="NCBI Taxonomy" id="1819745"/>
    <lineage>
        <taxon>Eukaryota</taxon>
        <taxon>Metazoa</taxon>
        <taxon>Spiralia</taxon>
        <taxon>Lophotrochozoa</taxon>
        <taxon>Mesozoa</taxon>
        <taxon>Orthonectida</taxon>
        <taxon>Rhopaluridae</taxon>
        <taxon>Intoshia</taxon>
    </lineage>
</organism>
<dbReference type="GO" id="GO:0016020">
    <property type="term" value="C:membrane"/>
    <property type="evidence" value="ECO:0007669"/>
    <property type="project" value="TreeGrafter"/>
</dbReference>
<dbReference type="InterPro" id="IPR029429">
    <property type="entry name" value="BBS2_Mid"/>
</dbReference>
<sequence length="888" mass="102905">MSDEISKSVHLAIDILSQSREAEAKNKLLLEKQKSKEMLDIDMIKNEMLNENERIVYTKLKNENDIMSAINTVKVKAVASAKENELESQQRLENMKLKVTFEQKNIEKNRETELQDLEIESKRHIEEYKRKKQDIIEKTTNMVNSFGRENVVKLFKMKDHILLDTLGVSIENFEFFSASIHITCSSSLTNYFVYEPPLDPAHRVNSLGKSYYSKWKSRSVRLQFVPQSRVLHSSDSFETNRFINLNSQVLSHSCINFQKNVIYLAHVIENNEINVVEIGETEILKLHIFKIDNSIISLCIEQFSQDFILFVATKSNLFYYDLSNKSILQNISVPDGINNMIFGEIKDSNLILVGGNCTIAGFDENGMEIFWTITGDNVTCMDLIQKLPDSNYNLIVSSEDYDIRVFKNDEIDIEINENEMVLIVCTLSKPAYFAYSSNSFIGVYIGSIKIWSDSINEKVVLLRSIDEPVFIVGYKNCIVEIRSIENGEIMNSCNVGLNSSANLMNLFIHLCKDDDNTNDEILIKIIFSDGTVNDYHLSRKNIHESLEVSDVSTQEKILPVFDKDIYYMQNDQVIRKLSFVQDGSDSEIFSNNNLNNCCKCKIYSQNDVTCEIEVSIDLAEATMELLDPYKENIRLPKFVMYRPIFLNAVNEYQPNLKKNEIYFTTFVWNINFEELTKWLSENFIISSKEFLKNTDNSCNVCFESSRIDEKIYLYMNFNFDNDKIFIYTNSIILSGKVVQSFSNHFKINDINSTAFFNEFTLLEKYMYDAKKIQLNRSLNNQNTLKNLTKIPEFLIESDLAIDMQNMVHLRSIYNQIKDISLNFIYKQQENVQCNQEYINLAKTIKQILHYSSRLRVGSFTSNIISKSKIFIKDNNIEKLLLLLKNGTV</sequence>
<reference evidence="4 5" key="1">
    <citation type="submission" date="2016-04" db="EMBL/GenBank/DDBJ databases">
        <title>The genome of Intoshia linei affirms orthonectids as highly simplified spiralians.</title>
        <authorList>
            <person name="Mikhailov K.V."/>
            <person name="Slusarev G.S."/>
            <person name="Nikitin M.A."/>
            <person name="Logacheva M.D."/>
            <person name="Penin A."/>
            <person name="Aleoshin V."/>
            <person name="Panchin Y.V."/>
        </authorList>
    </citation>
    <scope>NUCLEOTIDE SEQUENCE [LARGE SCALE GENOMIC DNA]</scope>
    <source>
        <strain evidence="4">Intl2013</strain>
        <tissue evidence="4">Whole animal</tissue>
    </source>
</reference>
<dbReference type="InterPro" id="IPR055379">
    <property type="entry name" value="BBS2_pf_dom"/>
</dbReference>
<feature type="domain" description="Ciliary BBSome complex subunit 2 middle region" evidence="2">
    <location>
        <begin position="389"/>
        <end position="482"/>
    </location>
</feature>
<evidence type="ECO:0000259" key="2">
    <source>
        <dbReference type="Pfam" id="PF14783"/>
    </source>
</evidence>
<dbReference type="InterPro" id="IPR015943">
    <property type="entry name" value="WD40/YVTN_repeat-like_dom_sf"/>
</dbReference>
<name>A0A177AZE7_9BILA</name>
<keyword evidence="1" id="KW-0175">Coiled coil</keyword>
<dbReference type="GO" id="GO:0031514">
    <property type="term" value="C:motile cilium"/>
    <property type="evidence" value="ECO:0007669"/>
    <property type="project" value="TreeGrafter"/>
</dbReference>
<dbReference type="GO" id="GO:0036064">
    <property type="term" value="C:ciliary basal body"/>
    <property type="evidence" value="ECO:0007669"/>
    <property type="project" value="TreeGrafter"/>
</dbReference>
<evidence type="ECO:0000256" key="1">
    <source>
        <dbReference type="SAM" id="Coils"/>
    </source>
</evidence>
<evidence type="ECO:0000313" key="5">
    <source>
        <dbReference type="Proteomes" id="UP000078046"/>
    </source>
</evidence>
<keyword evidence="5" id="KW-1185">Reference proteome</keyword>
<dbReference type="AlphaFoldDB" id="A0A177AZE7"/>
<accession>A0A177AZE7</accession>
<feature type="domain" description="BBS2 platform" evidence="3">
    <location>
        <begin position="665"/>
        <end position="743"/>
    </location>
</feature>
<dbReference type="InterPro" id="IPR036322">
    <property type="entry name" value="WD40_repeat_dom_sf"/>
</dbReference>
<dbReference type="Pfam" id="PF23350">
    <property type="entry name" value="BBS2_pf"/>
    <property type="match status" value="1"/>
</dbReference>
<dbReference type="EMBL" id="LWCA01000712">
    <property type="protein sequence ID" value="OAF67240.1"/>
    <property type="molecule type" value="Genomic_DNA"/>
</dbReference>
<dbReference type="GO" id="GO:1905515">
    <property type="term" value="P:non-motile cilium assembly"/>
    <property type="evidence" value="ECO:0007669"/>
    <property type="project" value="InterPro"/>
</dbReference>
<dbReference type="PANTHER" id="PTHR32465:SF0">
    <property type="entry name" value="BARDET-BIEDL SYNDROME 2 PROTEIN"/>
    <property type="match status" value="1"/>
</dbReference>
<dbReference type="Gene3D" id="2.130.10.10">
    <property type="entry name" value="YVTN repeat-like/Quinoprotein amine dehydrogenase"/>
    <property type="match status" value="1"/>
</dbReference>
<protein>
    <submittedName>
        <fullName evidence="4">Bardet-Biedl syndrome 2 protein</fullName>
    </submittedName>
</protein>
<dbReference type="PANTHER" id="PTHR32465">
    <property type="entry name" value="BARDET-BIEDL SYNDROME 2 PROTEIN"/>
    <property type="match status" value="1"/>
</dbReference>
<dbReference type="Proteomes" id="UP000078046">
    <property type="component" value="Unassembled WGS sequence"/>
</dbReference>
<feature type="coiled-coil region" evidence="1">
    <location>
        <begin position="78"/>
        <end position="134"/>
    </location>
</feature>